<evidence type="ECO:0000256" key="1">
    <source>
        <dbReference type="ARBA" id="ARBA00002241"/>
    </source>
</evidence>
<dbReference type="PROSITE" id="PS50053">
    <property type="entry name" value="UBIQUITIN_2"/>
    <property type="match status" value="1"/>
</dbReference>
<keyword evidence="7" id="KW-1017">Isopeptide bond</keyword>
<keyword evidence="8" id="KW-0689">Ribosomal protein</keyword>
<dbReference type="PRINTS" id="PR00348">
    <property type="entry name" value="UBIQUITIN"/>
</dbReference>
<dbReference type="Pfam" id="PF00240">
    <property type="entry name" value="ubiquitin"/>
    <property type="match status" value="1"/>
</dbReference>
<dbReference type="GO" id="GO:0003735">
    <property type="term" value="F:structural constituent of ribosome"/>
    <property type="evidence" value="ECO:0007669"/>
    <property type="project" value="InterPro"/>
</dbReference>
<reference evidence="13" key="1">
    <citation type="submission" date="2023-07" db="EMBL/GenBank/DDBJ databases">
        <title>A chromosome-level genome assembly of Lolium multiflorum.</title>
        <authorList>
            <person name="Chen Y."/>
            <person name="Copetti D."/>
            <person name="Kolliker R."/>
            <person name="Studer B."/>
        </authorList>
    </citation>
    <scope>NUCLEOTIDE SEQUENCE</scope>
    <source>
        <strain evidence="13">02402/16</strain>
        <tissue evidence="13">Leaf</tissue>
    </source>
</reference>
<dbReference type="Gene3D" id="4.10.1060.50">
    <property type="match status" value="1"/>
</dbReference>
<evidence type="ECO:0000256" key="4">
    <source>
        <dbReference type="ARBA" id="ARBA00008373"/>
    </source>
</evidence>
<organism evidence="13 14">
    <name type="scientific">Lolium multiflorum</name>
    <name type="common">Italian ryegrass</name>
    <name type="synonym">Lolium perenne subsp. multiflorum</name>
    <dbReference type="NCBI Taxonomy" id="4521"/>
    <lineage>
        <taxon>Eukaryota</taxon>
        <taxon>Viridiplantae</taxon>
        <taxon>Streptophyta</taxon>
        <taxon>Embryophyta</taxon>
        <taxon>Tracheophyta</taxon>
        <taxon>Spermatophyta</taxon>
        <taxon>Magnoliopsida</taxon>
        <taxon>Liliopsida</taxon>
        <taxon>Poales</taxon>
        <taxon>Poaceae</taxon>
        <taxon>BOP clade</taxon>
        <taxon>Pooideae</taxon>
        <taxon>Poodae</taxon>
        <taxon>Poeae</taxon>
        <taxon>Poeae Chloroplast Group 2 (Poeae type)</taxon>
        <taxon>Loliodinae</taxon>
        <taxon>Loliinae</taxon>
        <taxon>Lolium</taxon>
    </lineage>
</organism>
<dbReference type="Gene3D" id="3.10.20.90">
    <property type="entry name" value="Phosphatidylinositol 3-kinase Catalytic Subunit, Chain A, domain 1"/>
    <property type="match status" value="1"/>
</dbReference>
<comment type="subunit">
    <text evidence="11">Part of the 60S ribosomal subunit.</text>
</comment>
<dbReference type="GO" id="GO:0006412">
    <property type="term" value="P:translation"/>
    <property type="evidence" value="ECO:0007669"/>
    <property type="project" value="InterPro"/>
</dbReference>
<evidence type="ECO:0000256" key="5">
    <source>
        <dbReference type="ARBA" id="ARBA00010570"/>
    </source>
</evidence>
<dbReference type="PANTHER" id="PTHR10666">
    <property type="entry name" value="UBIQUITIN"/>
    <property type="match status" value="1"/>
</dbReference>
<comment type="similarity">
    <text evidence="5">In the C-terminal section; belongs to the eukaryotic ribosomal protein eL40 family.</text>
</comment>
<dbReference type="InterPro" id="IPR001975">
    <property type="entry name" value="Ribosomal_eL40_dom"/>
</dbReference>
<dbReference type="GO" id="GO:1990904">
    <property type="term" value="C:ribonucleoprotein complex"/>
    <property type="evidence" value="ECO:0007669"/>
    <property type="project" value="UniProtKB-KW"/>
</dbReference>
<dbReference type="GO" id="GO:0005634">
    <property type="term" value="C:nucleus"/>
    <property type="evidence" value="ECO:0007669"/>
    <property type="project" value="UniProtKB-SubCell"/>
</dbReference>
<evidence type="ECO:0000313" key="14">
    <source>
        <dbReference type="Proteomes" id="UP001231189"/>
    </source>
</evidence>
<evidence type="ECO:0000259" key="12">
    <source>
        <dbReference type="PROSITE" id="PS50053"/>
    </source>
</evidence>
<comment type="subcellular location">
    <subcellularLocation>
        <location evidence="3">Cytoplasm</location>
    </subcellularLocation>
    <subcellularLocation>
        <location evidence="2">Nucleus</location>
    </subcellularLocation>
</comment>
<dbReference type="InterPro" id="IPR029071">
    <property type="entry name" value="Ubiquitin-like_domsf"/>
</dbReference>
<dbReference type="InterPro" id="IPR000626">
    <property type="entry name" value="Ubiquitin-like_dom"/>
</dbReference>
<comment type="similarity">
    <text evidence="4">In the N-terminal section; belongs to the ubiquitin family.</text>
</comment>
<feature type="domain" description="Ubiquitin-like" evidence="12">
    <location>
        <begin position="1"/>
        <end position="76"/>
    </location>
</feature>
<dbReference type="Proteomes" id="UP001231189">
    <property type="component" value="Unassembled WGS sequence"/>
</dbReference>
<evidence type="ECO:0000313" key="13">
    <source>
        <dbReference type="EMBL" id="KAK1651397.1"/>
    </source>
</evidence>
<keyword evidence="14" id="KW-1185">Reference proteome</keyword>
<dbReference type="EMBL" id="JAUUTY010000004">
    <property type="protein sequence ID" value="KAK1651397.1"/>
    <property type="molecule type" value="Genomic_DNA"/>
</dbReference>
<comment type="function">
    <text evidence="1">Component of the 60S subunit of the ribosome.</text>
</comment>
<keyword evidence="10" id="KW-0687">Ribonucleoprotein</keyword>
<comment type="caution">
    <text evidence="13">The sequence shown here is derived from an EMBL/GenBank/DDBJ whole genome shotgun (WGS) entry which is preliminary data.</text>
</comment>
<evidence type="ECO:0000256" key="3">
    <source>
        <dbReference type="ARBA" id="ARBA00004496"/>
    </source>
</evidence>
<dbReference type="FunFam" id="3.10.20.90:FF:000006">
    <property type="entry name" value="Polyubiquitin 10"/>
    <property type="match status" value="1"/>
</dbReference>
<dbReference type="GO" id="GO:0005840">
    <property type="term" value="C:ribosome"/>
    <property type="evidence" value="ECO:0007669"/>
    <property type="project" value="UniProtKB-KW"/>
</dbReference>
<dbReference type="GO" id="GO:0003729">
    <property type="term" value="F:mRNA binding"/>
    <property type="evidence" value="ECO:0007669"/>
    <property type="project" value="UniProtKB-ARBA"/>
</dbReference>
<dbReference type="SMART" id="SM00213">
    <property type="entry name" value="UBQ"/>
    <property type="match status" value="1"/>
</dbReference>
<evidence type="ECO:0000256" key="6">
    <source>
        <dbReference type="ARBA" id="ARBA00022490"/>
    </source>
</evidence>
<evidence type="ECO:0000256" key="8">
    <source>
        <dbReference type="ARBA" id="ARBA00022980"/>
    </source>
</evidence>
<keyword evidence="6" id="KW-0963">Cytoplasm</keyword>
<protein>
    <recommendedName>
        <fullName evidence="12">Ubiquitin-like domain-containing protein</fullName>
    </recommendedName>
</protein>
<accession>A0AAD8SFV0</accession>
<dbReference type="GO" id="GO:0005737">
    <property type="term" value="C:cytoplasm"/>
    <property type="evidence" value="ECO:0007669"/>
    <property type="project" value="UniProtKB-SubCell"/>
</dbReference>
<dbReference type="SUPFAM" id="SSF57829">
    <property type="entry name" value="Zn-binding ribosomal proteins"/>
    <property type="match status" value="1"/>
</dbReference>
<dbReference type="InterPro" id="IPR019956">
    <property type="entry name" value="Ubiquitin_dom"/>
</dbReference>
<evidence type="ECO:0000256" key="9">
    <source>
        <dbReference type="ARBA" id="ARBA00023242"/>
    </source>
</evidence>
<sequence>MQIFVNTPTGQTMTLEVESSDTVAAVKAKIHGKEGISPDQQRLIFAGKQLEDGRALADYDIHKESTLHLLLRLNGGIMLLFAYPPSLRALAEKQNSDKMICCKCYARLPLRATNCRKKKCGHSNQLRLKKNRYRRLRRTE</sequence>
<dbReference type="FunFam" id="4.10.1060.50:FF:000001">
    <property type="entry name" value="ubiquitin-60S ribosomal protein L40"/>
    <property type="match status" value="1"/>
</dbReference>
<proteinExistence type="inferred from homology"/>
<dbReference type="InterPro" id="IPR038587">
    <property type="entry name" value="Ribosomal_eL40_sf"/>
</dbReference>
<name>A0AAD8SFV0_LOLMU</name>
<evidence type="ECO:0000256" key="10">
    <source>
        <dbReference type="ARBA" id="ARBA00023274"/>
    </source>
</evidence>
<dbReference type="AlphaFoldDB" id="A0AAD8SFV0"/>
<keyword evidence="9" id="KW-0539">Nucleus</keyword>
<dbReference type="Pfam" id="PF01020">
    <property type="entry name" value="Ribosomal_L40e"/>
    <property type="match status" value="1"/>
</dbReference>
<evidence type="ECO:0000256" key="2">
    <source>
        <dbReference type="ARBA" id="ARBA00004123"/>
    </source>
</evidence>
<evidence type="ECO:0000256" key="7">
    <source>
        <dbReference type="ARBA" id="ARBA00022499"/>
    </source>
</evidence>
<dbReference type="InterPro" id="IPR011332">
    <property type="entry name" value="Ribosomal_zn-bd"/>
</dbReference>
<dbReference type="SUPFAM" id="SSF54236">
    <property type="entry name" value="Ubiquitin-like"/>
    <property type="match status" value="1"/>
</dbReference>
<gene>
    <name evidence="13" type="ORF">QYE76_069202</name>
</gene>
<evidence type="ECO:0000256" key="11">
    <source>
        <dbReference type="ARBA" id="ARBA00035124"/>
    </source>
</evidence>
<dbReference type="SMART" id="SM01377">
    <property type="entry name" value="Ribosomal_L40e"/>
    <property type="match status" value="1"/>
</dbReference>
<dbReference type="InterPro" id="IPR050158">
    <property type="entry name" value="Ubiquitin_ubiquitin-like"/>
</dbReference>